<keyword evidence="2" id="KW-0732">Signal</keyword>
<accession>A0A7X1ZFK4</accession>
<dbReference type="AlphaFoldDB" id="A0A7X1ZFK4"/>
<gene>
    <name evidence="3" type="ORF">GHC57_13000</name>
</gene>
<evidence type="ECO:0000313" key="3">
    <source>
        <dbReference type="EMBL" id="MQX37437.1"/>
    </source>
</evidence>
<name>A0A7X1ZFK4_9PROT</name>
<proteinExistence type="predicted"/>
<dbReference type="Gene3D" id="1.25.40.20">
    <property type="entry name" value="Ankyrin repeat-containing domain"/>
    <property type="match status" value="1"/>
</dbReference>
<dbReference type="EMBL" id="WIVE01000042">
    <property type="protein sequence ID" value="MQX37437.1"/>
    <property type="molecule type" value="Genomic_DNA"/>
</dbReference>
<evidence type="ECO:0000256" key="2">
    <source>
        <dbReference type="SAM" id="SignalP"/>
    </source>
</evidence>
<dbReference type="Proteomes" id="UP000434582">
    <property type="component" value="Unassembled WGS sequence"/>
</dbReference>
<reference evidence="3 4" key="1">
    <citation type="submission" date="2019-10" db="EMBL/GenBank/DDBJ databases">
        <title>Draft whole-genome sequence of the purple nonsulfur photosynthetic bacterium Roseospira navarrensis DSM 15114.</title>
        <authorList>
            <person name="Kyndt J.A."/>
            <person name="Meyer T.E."/>
        </authorList>
    </citation>
    <scope>NUCLEOTIDE SEQUENCE [LARGE SCALE GENOMIC DNA]</scope>
    <source>
        <strain evidence="3 4">DSM 15114</strain>
    </source>
</reference>
<dbReference type="InterPro" id="IPR036770">
    <property type="entry name" value="Ankyrin_rpt-contain_sf"/>
</dbReference>
<keyword evidence="4" id="KW-1185">Reference proteome</keyword>
<comment type="caution">
    <text evidence="3">The sequence shown here is derived from an EMBL/GenBank/DDBJ whole genome shotgun (WGS) entry which is preliminary data.</text>
</comment>
<dbReference type="PROSITE" id="PS50297">
    <property type="entry name" value="ANK_REP_REGION"/>
    <property type="match status" value="1"/>
</dbReference>
<protein>
    <recommendedName>
        <fullName evidence="5">DUF1549 domain-containing protein</fullName>
    </recommendedName>
</protein>
<dbReference type="Pfam" id="PF12796">
    <property type="entry name" value="Ank_2"/>
    <property type="match status" value="1"/>
</dbReference>
<organism evidence="3 4">
    <name type="scientific">Roseospira navarrensis</name>
    <dbReference type="NCBI Taxonomy" id="140058"/>
    <lineage>
        <taxon>Bacteria</taxon>
        <taxon>Pseudomonadati</taxon>
        <taxon>Pseudomonadota</taxon>
        <taxon>Alphaproteobacteria</taxon>
        <taxon>Rhodospirillales</taxon>
        <taxon>Rhodospirillaceae</taxon>
        <taxon>Roseospira</taxon>
    </lineage>
</organism>
<keyword evidence="1" id="KW-0040">ANK repeat</keyword>
<feature type="repeat" description="ANK" evidence="1">
    <location>
        <begin position="944"/>
        <end position="976"/>
    </location>
</feature>
<evidence type="ECO:0008006" key="5">
    <source>
        <dbReference type="Google" id="ProtNLM"/>
    </source>
</evidence>
<sequence length="1100" mass="117603">MSQIAPSTHRRPALLAAVFLLGLALGLGLPTSSAQAQAAAFPEPIPDDNGDYAFAREVVPLLLGRKPRGALEVKLLGDIAALEGRAAMVKMLTRREEFYIHWSRLLLDNLQVQRAGQRRQASACFAEPMRRTSDGTPVFDGGSLARFIAAQDPATASEPVGGDGFNMADVILSALQEDDLSVVMRAHLFSMAMARGRFTSPERARATVGTTFTHVYLTRSIGCLACHNETFSVTGPGSGWDRLYAPPINLSGALFGAASGGMPTNTFNLFRSDQAETGGTGLRPWNIDASCVTDQQASDRVGYRALSPNGGAGVAFAGLSGDDLGVVALEDTLRQGIESYRTDGLLLTPSGGDAPPMPDDAAVAFAYQVAMTVVDHVWEDLTGERLTIALYFPRNEAQRDALWNLTENVFLADDWSLSSLLATVLTSGYTNRRAPDNTVNDTYVLPMILDPWVAKDPRLPDSAFDDPNDPRLFHNGQGEVIHRHAPLTLLTMVSRALDWPDPNPYGGSGYPSSSFMRDIGQFWSQDRTGTRGVDFQSLLAWEATLGTCEKPPGVSTDWIDRLMDAIAVYDAENPYRPLILEDVILTLKDWVIQQGWIEDTAAQDTGLAEIAALSAVFSADTSLTVPMTAPTTLFTPADLEGKLREVCGALLQSPQFMLTGISAARPLEIPRLRVCNEPDDCSYQEMCESYADTLADASRYIDCLEDDVVPGSGPGVADRGDPCRVTVSVGGHQVLRVLNICEFVPNPLIECLRGDLPGLGGGGVPGPIRLGNDCRPDIPRCDPRCSIGAQAGGGLPGLEGGPRDGPGGLLGGGELGLPCCGGGGMRPFDRLDPETLLGWLEGAEILTARGAGILPRGKDVVLPLEPGTRLSFGDILVLPPEATVEARGPAGRVVLGGAGGGPEGMRPGLRPKDLSLLDAVRRGDGPAVTALLKDGANPLSVDREGRTALTIAAERRDTRILRELLQRGTSIGRPDARGLTAFEAARLARNPEAARLLERRGAIAERFERERPGKGVPPTLLMVTGPSAVKAPPVRDRRLMTTGQARLRLAEGAYRVKPPSLDARMGLLKEYGWMGPSLTGEQAERLNQTLQRLGPSDGVY</sequence>
<dbReference type="InterPro" id="IPR002110">
    <property type="entry name" value="Ankyrin_rpt"/>
</dbReference>
<dbReference type="OrthoDB" id="9797030at2"/>
<dbReference type="SUPFAM" id="SSF48403">
    <property type="entry name" value="Ankyrin repeat"/>
    <property type="match status" value="1"/>
</dbReference>
<dbReference type="PROSITE" id="PS50088">
    <property type="entry name" value="ANK_REPEAT"/>
    <property type="match status" value="1"/>
</dbReference>
<feature type="signal peptide" evidence="2">
    <location>
        <begin position="1"/>
        <end position="38"/>
    </location>
</feature>
<evidence type="ECO:0000313" key="4">
    <source>
        <dbReference type="Proteomes" id="UP000434582"/>
    </source>
</evidence>
<evidence type="ECO:0000256" key="1">
    <source>
        <dbReference type="PROSITE-ProRule" id="PRU00023"/>
    </source>
</evidence>
<dbReference type="RefSeq" id="WP_153344913.1">
    <property type="nucleotide sequence ID" value="NZ_WIVE01000042.1"/>
</dbReference>
<feature type="chain" id="PRO_5031038274" description="DUF1549 domain-containing protein" evidence="2">
    <location>
        <begin position="39"/>
        <end position="1100"/>
    </location>
</feature>